<accession>A0A2C6JX69</accession>
<feature type="non-terminal residue" evidence="2">
    <location>
        <position position="150"/>
    </location>
</feature>
<protein>
    <submittedName>
        <fullName evidence="2">Uncharacterized protein</fullName>
    </submittedName>
</protein>
<evidence type="ECO:0000256" key="1">
    <source>
        <dbReference type="SAM" id="MobiDB-lite"/>
    </source>
</evidence>
<dbReference type="VEuPathDB" id="ToxoDB:CSUI_010576"/>
<reference evidence="2 3" key="1">
    <citation type="journal article" date="2017" name="Int. J. Parasitol.">
        <title>The genome of the protozoan parasite Cystoisospora suis and a reverse vaccinology approach to identify vaccine candidates.</title>
        <authorList>
            <person name="Palmieri N."/>
            <person name="Shrestha A."/>
            <person name="Ruttkowski B."/>
            <person name="Beck T."/>
            <person name="Vogl C."/>
            <person name="Tomley F."/>
            <person name="Blake D.P."/>
            <person name="Joachim A."/>
        </authorList>
    </citation>
    <scope>NUCLEOTIDE SEQUENCE [LARGE SCALE GENOMIC DNA]</scope>
    <source>
        <strain evidence="2 3">Wien I</strain>
    </source>
</reference>
<feature type="compositionally biased region" description="Basic residues" evidence="1">
    <location>
        <begin position="78"/>
        <end position="91"/>
    </location>
</feature>
<feature type="compositionally biased region" description="Low complexity" evidence="1">
    <location>
        <begin position="41"/>
        <end position="69"/>
    </location>
</feature>
<evidence type="ECO:0000313" key="3">
    <source>
        <dbReference type="Proteomes" id="UP000221165"/>
    </source>
</evidence>
<keyword evidence="3" id="KW-1185">Reference proteome</keyword>
<name>A0A2C6JX69_9APIC</name>
<sequence length="150" mass="16585">MSSPFLLNPIEERDQYEAASAPLSAASIGKMGKDLKEEMPSSSSSRIQVASSSSVRCHDASSSSSSSSSLQKNGRSPLSKKKKNHIKTRGRHEKETCLTDGDDSQGDEEGPELLHLIPPAPSFFEEKKWRGFSRREIVRLLLQCMKELGY</sequence>
<dbReference type="GeneID" id="94433890"/>
<proteinExistence type="predicted"/>
<dbReference type="EMBL" id="MIGC01007772">
    <property type="protein sequence ID" value="PHJ15610.1"/>
    <property type="molecule type" value="Genomic_DNA"/>
</dbReference>
<feature type="region of interest" description="Disordered" evidence="1">
    <location>
        <begin position="31"/>
        <end position="116"/>
    </location>
</feature>
<evidence type="ECO:0000313" key="2">
    <source>
        <dbReference type="EMBL" id="PHJ15610.1"/>
    </source>
</evidence>
<dbReference type="RefSeq" id="XP_067917342.1">
    <property type="nucleotide sequence ID" value="XM_068070679.1"/>
</dbReference>
<dbReference type="Proteomes" id="UP000221165">
    <property type="component" value="Unassembled WGS sequence"/>
</dbReference>
<dbReference type="AlphaFoldDB" id="A0A2C6JX69"/>
<comment type="caution">
    <text evidence="2">The sequence shown here is derived from an EMBL/GenBank/DDBJ whole genome shotgun (WGS) entry which is preliminary data.</text>
</comment>
<organism evidence="2 3">
    <name type="scientific">Cystoisospora suis</name>
    <dbReference type="NCBI Taxonomy" id="483139"/>
    <lineage>
        <taxon>Eukaryota</taxon>
        <taxon>Sar</taxon>
        <taxon>Alveolata</taxon>
        <taxon>Apicomplexa</taxon>
        <taxon>Conoidasida</taxon>
        <taxon>Coccidia</taxon>
        <taxon>Eucoccidiorida</taxon>
        <taxon>Eimeriorina</taxon>
        <taxon>Sarcocystidae</taxon>
        <taxon>Cystoisospora</taxon>
    </lineage>
</organism>
<gene>
    <name evidence="2" type="ORF">CSUI_010576</name>
</gene>
<feature type="compositionally biased region" description="Acidic residues" evidence="1">
    <location>
        <begin position="100"/>
        <end position="111"/>
    </location>
</feature>